<dbReference type="EMBL" id="UGJE01000002">
    <property type="protein sequence ID" value="STQ85978.1"/>
    <property type="molecule type" value="Genomic_DNA"/>
</dbReference>
<feature type="compositionally biased region" description="Low complexity" evidence="1">
    <location>
        <begin position="1"/>
        <end position="13"/>
    </location>
</feature>
<dbReference type="RefSeq" id="WP_267891664.1">
    <property type="nucleotide sequence ID" value="NZ_FZML01000005.1"/>
</dbReference>
<name>A0A377PSM7_9HELI</name>
<evidence type="ECO:0000313" key="2">
    <source>
        <dbReference type="EMBL" id="STQ85978.1"/>
    </source>
</evidence>
<dbReference type="AlphaFoldDB" id="A0A377PSM7"/>
<gene>
    <name evidence="2" type="ORF">NCTC12714_00768</name>
</gene>
<keyword evidence="3" id="KW-1185">Reference proteome</keyword>
<organism evidence="2 3">
    <name type="scientific">Helicobacter muridarum</name>
    <dbReference type="NCBI Taxonomy" id="216"/>
    <lineage>
        <taxon>Bacteria</taxon>
        <taxon>Pseudomonadati</taxon>
        <taxon>Campylobacterota</taxon>
        <taxon>Epsilonproteobacteria</taxon>
        <taxon>Campylobacterales</taxon>
        <taxon>Helicobacteraceae</taxon>
        <taxon>Helicobacter</taxon>
    </lineage>
</organism>
<accession>A0A377PSM7</accession>
<proteinExistence type="predicted"/>
<evidence type="ECO:0000256" key="1">
    <source>
        <dbReference type="SAM" id="MobiDB-lite"/>
    </source>
</evidence>
<feature type="region of interest" description="Disordered" evidence="1">
    <location>
        <begin position="1"/>
        <end position="21"/>
    </location>
</feature>
<reference evidence="2 3" key="1">
    <citation type="submission" date="2018-06" db="EMBL/GenBank/DDBJ databases">
        <authorList>
            <consortium name="Pathogen Informatics"/>
            <person name="Doyle S."/>
        </authorList>
    </citation>
    <scope>NUCLEOTIDE SEQUENCE [LARGE SCALE GENOMIC DNA]</scope>
    <source>
        <strain evidence="2 3">NCTC12714</strain>
    </source>
</reference>
<protein>
    <submittedName>
        <fullName evidence="2">Uncharacterized protein</fullName>
    </submittedName>
</protein>
<evidence type="ECO:0000313" key="3">
    <source>
        <dbReference type="Proteomes" id="UP000255139"/>
    </source>
</evidence>
<sequence>MAEQNNHSQNNHSSEGKPTDWSKIFKDAIGIFDALKSKKQNSMS</sequence>
<dbReference type="Proteomes" id="UP000255139">
    <property type="component" value="Unassembled WGS sequence"/>
</dbReference>